<reference evidence="2" key="1">
    <citation type="journal article" date="2023" name="G3 (Bethesda)">
        <title>Genome assembly and association tests identify interacting loci associated with vigor, precocity, and sex in interspecific pistachio rootstocks.</title>
        <authorList>
            <person name="Palmer W."/>
            <person name="Jacygrad E."/>
            <person name="Sagayaradj S."/>
            <person name="Cavanaugh K."/>
            <person name="Han R."/>
            <person name="Bertier L."/>
            <person name="Beede B."/>
            <person name="Kafkas S."/>
            <person name="Golino D."/>
            <person name="Preece J."/>
            <person name="Michelmore R."/>
        </authorList>
    </citation>
    <scope>NUCLEOTIDE SEQUENCE [LARGE SCALE GENOMIC DNA]</scope>
</reference>
<proteinExistence type="predicted"/>
<gene>
    <name evidence="1" type="ORF">Patl1_14472</name>
</gene>
<accession>A0ACC1AUG1</accession>
<evidence type="ECO:0000313" key="2">
    <source>
        <dbReference type="Proteomes" id="UP001164250"/>
    </source>
</evidence>
<evidence type="ECO:0000313" key="1">
    <source>
        <dbReference type="EMBL" id="KAJ0090304.1"/>
    </source>
</evidence>
<sequence>MNYTVIVPKGSILIKKKSSEALWDANEIRTLLLLSIGAQAILTFFGNRRKYRLSSLSRFCVWLSYLMASPMVTFVLGRLSTMSTTTYVVKENDAVDIDKYSNYKFYMGWWASMLLVQICSPNMISYSIEDNKLTFRQVIGLSTQVALAVWIFCQALIYMTGTVITEVTEFILRGKWLCARINQSCRKTPAFMSLRNREKVVITTFVHSDSRKVEIPIELRSNFRETSDDLALLVKAYQRFDRLKPYLENWLGYHSSSYLPNSVSVDYGHPKDVFRVTEFELSFMYDVLYTNAFISYSKRSFLGRIICIIILSVLCVSLGYEIDNDLDFIITYVLFIGALLLEFYEMKEFLCSDWAILNMMNQNRSACMRRLLRIVARKNPSKKHRWSHSMDQFNLLSYCLYEDSTKLGGLIRRIPKVKSYYSEYKKYCVKKDIKVPEELKKLVLQQVEEVRAQRGGNPFSECGVWPLEKCYCLQDLELNIPQDFGSHAKKQTKKNQGMKPHCAGFY</sequence>
<protein>
    <submittedName>
        <fullName evidence="1">Uncharacterized protein</fullName>
    </submittedName>
</protein>
<keyword evidence="2" id="KW-1185">Reference proteome</keyword>
<comment type="caution">
    <text evidence="1">The sequence shown here is derived from an EMBL/GenBank/DDBJ whole genome shotgun (WGS) entry which is preliminary data.</text>
</comment>
<name>A0ACC1AUG1_9ROSI</name>
<organism evidence="1 2">
    <name type="scientific">Pistacia atlantica</name>
    <dbReference type="NCBI Taxonomy" id="434234"/>
    <lineage>
        <taxon>Eukaryota</taxon>
        <taxon>Viridiplantae</taxon>
        <taxon>Streptophyta</taxon>
        <taxon>Embryophyta</taxon>
        <taxon>Tracheophyta</taxon>
        <taxon>Spermatophyta</taxon>
        <taxon>Magnoliopsida</taxon>
        <taxon>eudicotyledons</taxon>
        <taxon>Gunneridae</taxon>
        <taxon>Pentapetalae</taxon>
        <taxon>rosids</taxon>
        <taxon>malvids</taxon>
        <taxon>Sapindales</taxon>
        <taxon>Anacardiaceae</taxon>
        <taxon>Pistacia</taxon>
    </lineage>
</organism>
<dbReference type="EMBL" id="CM047904">
    <property type="protein sequence ID" value="KAJ0090304.1"/>
    <property type="molecule type" value="Genomic_DNA"/>
</dbReference>
<dbReference type="Proteomes" id="UP001164250">
    <property type="component" value="Chromosome 8"/>
</dbReference>